<dbReference type="GeneID" id="100366958"/>
<name>A0ABM0M2T4_SACKO</name>
<dbReference type="InterPro" id="IPR013083">
    <property type="entry name" value="Znf_RING/FYVE/PHD"/>
</dbReference>
<proteinExistence type="predicted"/>
<feature type="transmembrane region" description="Helical" evidence="11">
    <location>
        <begin position="569"/>
        <end position="592"/>
    </location>
</feature>
<sequence length="594" mass="66721">MDLPTSIRREDTTMQSRNADEERDGHNAPLPEDLLNNINRALVSRGTDLYNVFTTGNDLDLLLITTTALCKKGMDEHSELIKVFTEKTLLKLFRHIHDTYAIINQDGVLKDETIITRTEQLIDLIIIKLNDDYMPLLNLLAIIFDPCSRFYAYNESAEAKSLTTATCQRSASEPVVYAISDESSKPKGFLVDIINLFGNLGGFQSIKERFQRDPPPTIPVTAALLRPFGQCYEFLTEDTVVAYFVPVLDKTCEMLDVLSDSELQLLLSESEDIVIGEDKPDAINTIIVAVESIATRIPDGHIRYNASNMQLFRMKMTLRLKRARGLPYGRYDTDSEQTCCQTSRGIHVSNQTIRTAYPFDNKESNVELKMTEDNVCVAEFRVVPSDDVIEDVSMSHNSNYANRVCPSDIIDNSQNDSLLLGSADNQSMEGATAVTIADATPAQNGEHYTSFFDITDGGSRHKSGRWSANSSDISGVTSKTYSVRSSGHDVCRFCYEGDQTAGNRMVRPCHCSGSAAYVHSRCLKKWIHFSRNTQCEVCHSHFSYIPYSERIRAFLEEFRRNKRWRNATFATLVGLVVLLYLVIFAVFPGGIIDI</sequence>
<feature type="compositionally biased region" description="Basic and acidic residues" evidence="10">
    <location>
        <begin position="7"/>
        <end position="26"/>
    </location>
</feature>
<evidence type="ECO:0000256" key="8">
    <source>
        <dbReference type="ARBA" id="ARBA00022989"/>
    </source>
</evidence>
<dbReference type="RefSeq" id="XP_006814325.1">
    <property type="nucleotide sequence ID" value="XM_006814262.1"/>
</dbReference>
<evidence type="ECO:0000256" key="3">
    <source>
        <dbReference type="ARBA" id="ARBA00022692"/>
    </source>
</evidence>
<evidence type="ECO:0000256" key="5">
    <source>
        <dbReference type="ARBA" id="ARBA00022771"/>
    </source>
</evidence>
<keyword evidence="2" id="KW-0808">Transferase</keyword>
<keyword evidence="6" id="KW-0833">Ubl conjugation pathway</keyword>
<keyword evidence="3 11" id="KW-0812">Transmembrane</keyword>
<keyword evidence="5" id="KW-0863">Zinc-finger</keyword>
<dbReference type="PANTHER" id="PTHR46065">
    <property type="entry name" value="E3 UBIQUITIN-PROTEIN LIGASE MARCH 2/3 FAMILY MEMBER"/>
    <property type="match status" value="1"/>
</dbReference>
<dbReference type="PANTHER" id="PTHR46065:SF3">
    <property type="entry name" value="FI20425P1"/>
    <property type="match status" value="1"/>
</dbReference>
<evidence type="ECO:0000256" key="6">
    <source>
        <dbReference type="ARBA" id="ARBA00022786"/>
    </source>
</evidence>
<accession>A0ABM0M2T4</accession>
<keyword evidence="13" id="KW-1185">Reference proteome</keyword>
<dbReference type="CDD" id="cd16495">
    <property type="entry name" value="RING_CH-C4HC3_MARCH"/>
    <property type="match status" value="1"/>
</dbReference>
<evidence type="ECO:0000256" key="11">
    <source>
        <dbReference type="SAM" id="Phobius"/>
    </source>
</evidence>
<feature type="region of interest" description="Disordered" evidence="10">
    <location>
        <begin position="1"/>
        <end position="30"/>
    </location>
</feature>
<keyword evidence="7" id="KW-0862">Zinc</keyword>
<evidence type="ECO:0000256" key="9">
    <source>
        <dbReference type="ARBA" id="ARBA00023136"/>
    </source>
</evidence>
<dbReference type="Gene3D" id="3.30.40.10">
    <property type="entry name" value="Zinc/RING finger domain, C3HC4 (zinc finger)"/>
    <property type="match status" value="1"/>
</dbReference>
<dbReference type="SUPFAM" id="SSF57850">
    <property type="entry name" value="RING/U-box"/>
    <property type="match status" value="1"/>
</dbReference>
<dbReference type="PROSITE" id="PS51292">
    <property type="entry name" value="ZF_RING_CH"/>
    <property type="match status" value="1"/>
</dbReference>
<keyword evidence="8 11" id="KW-1133">Transmembrane helix</keyword>
<gene>
    <name evidence="14" type="primary">LOC100366958</name>
</gene>
<protein>
    <submittedName>
        <fullName evidence="14">Uncharacterized protein LOC100366958</fullName>
    </submittedName>
</protein>
<evidence type="ECO:0000313" key="14">
    <source>
        <dbReference type="RefSeq" id="XP_006814325.1"/>
    </source>
</evidence>
<comment type="subcellular location">
    <subcellularLocation>
        <location evidence="1">Membrane</location>
        <topology evidence="1">Multi-pass membrane protein</topology>
    </subcellularLocation>
</comment>
<keyword evidence="4" id="KW-0479">Metal-binding</keyword>
<dbReference type="Proteomes" id="UP000694865">
    <property type="component" value="Unplaced"/>
</dbReference>
<organism evidence="13 14">
    <name type="scientific">Saccoglossus kowalevskii</name>
    <name type="common">Acorn worm</name>
    <dbReference type="NCBI Taxonomy" id="10224"/>
    <lineage>
        <taxon>Eukaryota</taxon>
        <taxon>Metazoa</taxon>
        <taxon>Hemichordata</taxon>
        <taxon>Enteropneusta</taxon>
        <taxon>Harrimaniidae</taxon>
        <taxon>Saccoglossus</taxon>
    </lineage>
</organism>
<keyword evidence="9 11" id="KW-0472">Membrane</keyword>
<reference evidence="14" key="1">
    <citation type="submission" date="2025-08" db="UniProtKB">
        <authorList>
            <consortium name="RefSeq"/>
        </authorList>
    </citation>
    <scope>IDENTIFICATION</scope>
    <source>
        <tissue evidence="14">Testes</tissue>
    </source>
</reference>
<evidence type="ECO:0000256" key="4">
    <source>
        <dbReference type="ARBA" id="ARBA00022723"/>
    </source>
</evidence>
<evidence type="ECO:0000256" key="7">
    <source>
        <dbReference type="ARBA" id="ARBA00022833"/>
    </source>
</evidence>
<evidence type="ECO:0000259" key="12">
    <source>
        <dbReference type="PROSITE" id="PS51292"/>
    </source>
</evidence>
<dbReference type="InterPro" id="IPR011016">
    <property type="entry name" value="Znf_RING-CH"/>
</dbReference>
<evidence type="ECO:0000256" key="1">
    <source>
        <dbReference type="ARBA" id="ARBA00004141"/>
    </source>
</evidence>
<evidence type="ECO:0000256" key="2">
    <source>
        <dbReference type="ARBA" id="ARBA00022679"/>
    </source>
</evidence>
<dbReference type="Pfam" id="PF12906">
    <property type="entry name" value="RINGv"/>
    <property type="match status" value="1"/>
</dbReference>
<dbReference type="SMART" id="SM00744">
    <property type="entry name" value="RINGv"/>
    <property type="match status" value="1"/>
</dbReference>
<evidence type="ECO:0000256" key="10">
    <source>
        <dbReference type="SAM" id="MobiDB-lite"/>
    </source>
</evidence>
<evidence type="ECO:0000313" key="13">
    <source>
        <dbReference type="Proteomes" id="UP000694865"/>
    </source>
</evidence>
<feature type="domain" description="RING-CH-type" evidence="12">
    <location>
        <begin position="483"/>
        <end position="545"/>
    </location>
</feature>